<evidence type="ECO:0000256" key="1">
    <source>
        <dbReference type="ARBA" id="ARBA00006484"/>
    </source>
</evidence>
<keyword evidence="3" id="KW-0812">Transmembrane</keyword>
<dbReference type="GO" id="GO:0016020">
    <property type="term" value="C:membrane"/>
    <property type="evidence" value="ECO:0007669"/>
    <property type="project" value="TreeGrafter"/>
</dbReference>
<protein>
    <submittedName>
        <fullName evidence="4">SDR family NAD(P)-dependent oxidoreductase</fullName>
    </submittedName>
</protein>
<accession>A0A7V4WW74</accession>
<reference evidence="4" key="1">
    <citation type="journal article" date="2020" name="mSystems">
        <title>Genome- and Community-Level Interaction Insights into Carbon Utilization and Element Cycling Functions of Hydrothermarchaeota in Hydrothermal Sediment.</title>
        <authorList>
            <person name="Zhou Z."/>
            <person name="Liu Y."/>
            <person name="Xu W."/>
            <person name="Pan J."/>
            <person name="Luo Z.H."/>
            <person name="Li M."/>
        </authorList>
    </citation>
    <scope>NUCLEOTIDE SEQUENCE [LARGE SCALE GENOMIC DNA]</scope>
    <source>
        <strain evidence="4">HyVt-577</strain>
    </source>
</reference>
<sequence length="248" mass="27802">MKRIVIIGATSGIGLALARLCLQKGYRVGGCGRTVSALEELKSAYPAQFEFERLDIRDTGQIPQVLNTLISKLGGMDICVVASSIGGSSAGLDWQKEFDAIQTNVVGYSAVLNFAAQYFIKNGSGHLAGITSLTKYFGFRNASYNASKAFEAVYLQSLRLKLEKNNIRVTEIVPGFVDTPMVKENPQMFWLVPVEKAARQILQALEDRKNTVYISRRWRLMSWLLPLLPFFVIRYFYIKEQKLKKTDG</sequence>
<feature type="transmembrane region" description="Helical" evidence="3">
    <location>
        <begin position="218"/>
        <end position="237"/>
    </location>
</feature>
<comment type="similarity">
    <text evidence="1">Belongs to the short-chain dehydrogenases/reductases (SDR) family.</text>
</comment>
<dbReference type="PRINTS" id="PR00081">
    <property type="entry name" value="GDHRDH"/>
</dbReference>
<keyword evidence="3" id="KW-0472">Membrane</keyword>
<dbReference type="InterPro" id="IPR036291">
    <property type="entry name" value="NAD(P)-bd_dom_sf"/>
</dbReference>
<evidence type="ECO:0000256" key="3">
    <source>
        <dbReference type="SAM" id="Phobius"/>
    </source>
</evidence>
<evidence type="ECO:0000313" key="4">
    <source>
        <dbReference type="EMBL" id="HGY56176.1"/>
    </source>
</evidence>
<dbReference type="InterPro" id="IPR002347">
    <property type="entry name" value="SDR_fam"/>
</dbReference>
<dbReference type="GO" id="GO:0016491">
    <property type="term" value="F:oxidoreductase activity"/>
    <property type="evidence" value="ECO:0007669"/>
    <property type="project" value="UniProtKB-KW"/>
</dbReference>
<dbReference type="AlphaFoldDB" id="A0A7V4WW74"/>
<dbReference type="EMBL" id="DRQG01000101">
    <property type="protein sequence ID" value="HGY56176.1"/>
    <property type="molecule type" value="Genomic_DNA"/>
</dbReference>
<name>A0A7V4WW74_CALAY</name>
<dbReference type="SUPFAM" id="SSF51735">
    <property type="entry name" value="NAD(P)-binding Rossmann-fold domains"/>
    <property type="match status" value="1"/>
</dbReference>
<dbReference type="PANTHER" id="PTHR44196">
    <property type="entry name" value="DEHYDROGENASE/REDUCTASE SDR FAMILY MEMBER 7B"/>
    <property type="match status" value="1"/>
</dbReference>
<gene>
    <name evidence="4" type="ORF">ENK44_10765</name>
</gene>
<comment type="caution">
    <text evidence="4">The sequence shown here is derived from an EMBL/GenBank/DDBJ whole genome shotgun (WGS) entry which is preliminary data.</text>
</comment>
<dbReference type="Pfam" id="PF00106">
    <property type="entry name" value="adh_short"/>
    <property type="match status" value="1"/>
</dbReference>
<proteinExistence type="inferred from homology"/>
<keyword evidence="2" id="KW-0560">Oxidoreductase</keyword>
<keyword evidence="3" id="KW-1133">Transmembrane helix</keyword>
<dbReference type="Gene3D" id="3.40.50.720">
    <property type="entry name" value="NAD(P)-binding Rossmann-like Domain"/>
    <property type="match status" value="1"/>
</dbReference>
<dbReference type="PANTHER" id="PTHR44196:SF3">
    <property type="entry name" value="SHORT CHAIN DEHYDROGENASE FAMILY PROTEIN"/>
    <property type="match status" value="1"/>
</dbReference>
<dbReference type="Proteomes" id="UP000885779">
    <property type="component" value="Unassembled WGS sequence"/>
</dbReference>
<organism evidence="4">
    <name type="scientific">Caldithrix abyssi</name>
    <dbReference type="NCBI Taxonomy" id="187145"/>
    <lineage>
        <taxon>Bacteria</taxon>
        <taxon>Pseudomonadati</taxon>
        <taxon>Calditrichota</taxon>
        <taxon>Calditrichia</taxon>
        <taxon>Calditrichales</taxon>
        <taxon>Calditrichaceae</taxon>
        <taxon>Caldithrix</taxon>
    </lineage>
</organism>
<evidence type="ECO:0000256" key="2">
    <source>
        <dbReference type="ARBA" id="ARBA00023002"/>
    </source>
</evidence>